<keyword evidence="20" id="KW-1185">Reference proteome</keyword>
<evidence type="ECO:0000256" key="11">
    <source>
        <dbReference type="ARBA" id="ARBA00023011"/>
    </source>
</evidence>
<dbReference type="PANTHER" id="PTHR21257">
    <property type="entry name" value="DELTA(14)-STEROL REDUCTASE"/>
    <property type="match status" value="1"/>
</dbReference>
<name>A0A2C5Y1N2_9HYPO</name>
<dbReference type="Proteomes" id="UP000226192">
    <property type="component" value="Unassembled WGS sequence"/>
</dbReference>
<keyword evidence="7" id="KW-0521">NADP</keyword>
<keyword evidence="8 18" id="KW-0752">Steroid biosynthesis</keyword>
<keyword evidence="12 18" id="KW-0443">Lipid metabolism</keyword>
<evidence type="ECO:0000256" key="9">
    <source>
        <dbReference type="ARBA" id="ARBA00022989"/>
    </source>
</evidence>
<proteinExistence type="inferred from homology"/>
<evidence type="ECO:0000256" key="6">
    <source>
        <dbReference type="ARBA" id="ARBA00022778"/>
    </source>
</evidence>
<comment type="caution">
    <text evidence="19">The sequence shown here is derived from an EMBL/GenBank/DDBJ whole genome shotgun (WGS) entry which is preliminary data.</text>
</comment>
<keyword evidence="4" id="KW-0153">Cholesterol metabolism</keyword>
<dbReference type="AlphaFoldDB" id="A0A2C5Y1N2"/>
<keyword evidence="15 18" id="KW-0753">Steroid metabolism</keyword>
<dbReference type="PANTHER" id="PTHR21257:SF38">
    <property type="entry name" value="7-DEHYDROCHOLESTEROL REDUCTASE"/>
    <property type="match status" value="1"/>
</dbReference>
<evidence type="ECO:0000256" key="12">
    <source>
        <dbReference type="ARBA" id="ARBA00023098"/>
    </source>
</evidence>
<keyword evidence="13 18" id="KW-0472">Membrane</keyword>
<dbReference type="OrthoDB" id="5326588at2759"/>
<feature type="transmembrane region" description="Helical" evidence="18">
    <location>
        <begin position="12"/>
        <end position="37"/>
    </location>
</feature>
<comment type="subcellular location">
    <subcellularLocation>
        <location evidence="1">Membrane</location>
        <topology evidence="1">Multi-pass membrane protein</topology>
    </subcellularLocation>
</comment>
<evidence type="ECO:0000256" key="18">
    <source>
        <dbReference type="RuleBase" id="RU369120"/>
    </source>
</evidence>
<evidence type="ECO:0000256" key="17">
    <source>
        <dbReference type="ARBA" id="ARBA00042688"/>
    </source>
</evidence>
<evidence type="ECO:0000256" key="14">
    <source>
        <dbReference type="ARBA" id="ARBA00023166"/>
    </source>
</evidence>
<dbReference type="GO" id="GO:0016132">
    <property type="term" value="P:brassinosteroid biosynthetic process"/>
    <property type="evidence" value="ECO:0007669"/>
    <property type="project" value="TreeGrafter"/>
</dbReference>
<comment type="similarity">
    <text evidence="2 18">Belongs to the ERG4/ERG24 family.</text>
</comment>
<evidence type="ECO:0000256" key="4">
    <source>
        <dbReference type="ARBA" id="ARBA00022548"/>
    </source>
</evidence>
<evidence type="ECO:0000313" key="20">
    <source>
        <dbReference type="Proteomes" id="UP000226192"/>
    </source>
</evidence>
<keyword evidence="3 18" id="KW-0444">Lipid biosynthesis</keyword>
<evidence type="ECO:0000256" key="1">
    <source>
        <dbReference type="ARBA" id="ARBA00004141"/>
    </source>
</evidence>
<gene>
    <name evidence="19" type="ORF">CDD81_8144</name>
</gene>
<keyword evidence="10 18" id="KW-0560">Oxidoreductase</keyword>
<dbReference type="InterPro" id="IPR001171">
    <property type="entry name" value="ERG24_DHCR-like"/>
</dbReference>
<evidence type="ECO:0000256" key="7">
    <source>
        <dbReference type="ARBA" id="ARBA00022857"/>
    </source>
</evidence>
<reference evidence="19 20" key="1">
    <citation type="submission" date="2017-06" db="EMBL/GenBank/DDBJ databases">
        <title>Ant-infecting Ophiocordyceps genomes reveal a high diversity of potential behavioral manipulation genes and a possible major role for enterotoxins.</title>
        <authorList>
            <person name="De Bekker C."/>
            <person name="Evans H.C."/>
            <person name="Brachmann A."/>
            <person name="Hughes D.P."/>
        </authorList>
    </citation>
    <scope>NUCLEOTIDE SEQUENCE [LARGE SCALE GENOMIC DNA]</scope>
    <source>
        <strain evidence="19 20">Map64</strain>
    </source>
</reference>
<evidence type="ECO:0000256" key="10">
    <source>
        <dbReference type="ARBA" id="ARBA00023002"/>
    </source>
</evidence>
<dbReference type="EC" id="1.3.1.21" evidence="16"/>
<feature type="transmembrane region" description="Helical" evidence="18">
    <location>
        <begin position="70"/>
        <end position="90"/>
    </location>
</feature>
<evidence type="ECO:0000256" key="3">
    <source>
        <dbReference type="ARBA" id="ARBA00022516"/>
    </source>
</evidence>
<dbReference type="GO" id="GO:0047598">
    <property type="term" value="F:7-dehydrocholesterol reductase activity"/>
    <property type="evidence" value="ECO:0007669"/>
    <property type="project" value="UniProtKB-EC"/>
</dbReference>
<evidence type="ECO:0000256" key="13">
    <source>
        <dbReference type="ARBA" id="ARBA00023136"/>
    </source>
</evidence>
<evidence type="ECO:0000256" key="16">
    <source>
        <dbReference type="ARBA" id="ARBA00038851"/>
    </source>
</evidence>
<evidence type="ECO:0000313" key="19">
    <source>
        <dbReference type="EMBL" id="PHH61563.1"/>
    </source>
</evidence>
<dbReference type="EMBL" id="NJET01000099">
    <property type="protein sequence ID" value="PHH61563.1"/>
    <property type="molecule type" value="Genomic_DNA"/>
</dbReference>
<dbReference type="Pfam" id="PF01222">
    <property type="entry name" value="ERG4_ERG24"/>
    <property type="match status" value="1"/>
</dbReference>
<sequence length="179" mass="19612">MYEPRATGRASIALDEAMSFSIIAGSPLFFFLFYYMAYNDFGAELSSAAAALYSQGPSGFFLTRLPLPTVGSVASYAFWVLSQSLLYHYLPGRLHRAPRTPGGRRLMYKLNGLRAWLLTVGVAAMAAYFELLDPALIARHWGPLLAAANLYCLALIGVFYVKARVRPDNAGETLLTGKS</sequence>
<comment type="caution">
    <text evidence="18">Lacks conserved residue(s) required for the propagation of feature annotation.</text>
</comment>
<dbReference type="GO" id="GO:0006695">
    <property type="term" value="P:cholesterol biosynthetic process"/>
    <property type="evidence" value="ECO:0007669"/>
    <property type="project" value="UniProtKB-KW"/>
</dbReference>
<feature type="transmembrane region" description="Helical" evidence="18">
    <location>
        <begin position="141"/>
        <end position="161"/>
    </location>
</feature>
<evidence type="ECO:0000256" key="8">
    <source>
        <dbReference type="ARBA" id="ARBA00022955"/>
    </source>
</evidence>
<dbReference type="GO" id="GO:0005789">
    <property type="term" value="C:endoplasmic reticulum membrane"/>
    <property type="evidence" value="ECO:0007669"/>
    <property type="project" value="TreeGrafter"/>
</dbReference>
<organism evidence="19 20">
    <name type="scientific">Ophiocordyceps australis</name>
    <dbReference type="NCBI Taxonomy" id="1399860"/>
    <lineage>
        <taxon>Eukaryota</taxon>
        <taxon>Fungi</taxon>
        <taxon>Dikarya</taxon>
        <taxon>Ascomycota</taxon>
        <taxon>Pezizomycotina</taxon>
        <taxon>Sordariomycetes</taxon>
        <taxon>Hypocreomycetidae</taxon>
        <taxon>Hypocreales</taxon>
        <taxon>Ophiocordycipitaceae</taxon>
        <taxon>Ophiocordyceps</taxon>
    </lineage>
</organism>
<accession>A0A2C5Y1N2</accession>
<keyword evidence="11 18" id="KW-0756">Sterol biosynthesis</keyword>
<keyword evidence="5 18" id="KW-0812">Transmembrane</keyword>
<evidence type="ECO:0000256" key="2">
    <source>
        <dbReference type="ARBA" id="ARBA00005402"/>
    </source>
</evidence>
<feature type="transmembrane region" description="Helical" evidence="18">
    <location>
        <begin position="111"/>
        <end position="129"/>
    </location>
</feature>
<dbReference type="STRING" id="1399860.A0A2C5Y1N2"/>
<keyword evidence="6" id="KW-0152">Cholesterol biosynthesis</keyword>
<evidence type="ECO:0000256" key="15">
    <source>
        <dbReference type="ARBA" id="ARBA00023221"/>
    </source>
</evidence>
<keyword evidence="14 18" id="KW-1207">Sterol metabolism</keyword>
<keyword evidence="9 18" id="KW-1133">Transmembrane helix</keyword>
<evidence type="ECO:0000256" key="5">
    <source>
        <dbReference type="ARBA" id="ARBA00022692"/>
    </source>
</evidence>
<protein>
    <recommendedName>
        <fullName evidence="16">7-dehydrocholesterol reductase</fullName>
        <ecNumber evidence="16">1.3.1.21</ecNumber>
    </recommendedName>
    <alternativeName>
        <fullName evidence="17">Sterol Delta(7)-reductase</fullName>
    </alternativeName>
</protein>